<dbReference type="VEuPathDB" id="TriTrypDB:BCY84_01356"/>
<feature type="region of interest" description="Disordered" evidence="8">
    <location>
        <begin position="341"/>
        <end position="363"/>
    </location>
</feature>
<comment type="similarity">
    <text evidence="2 7">Belongs to the derlin family.</text>
</comment>
<keyword evidence="4 7" id="KW-0256">Endoplasmic reticulum</keyword>
<dbReference type="SUPFAM" id="SSF144091">
    <property type="entry name" value="Rhomboid-like"/>
    <property type="match status" value="1"/>
</dbReference>
<evidence type="ECO:0000256" key="3">
    <source>
        <dbReference type="ARBA" id="ARBA00022692"/>
    </source>
</evidence>
<reference evidence="9 10" key="1">
    <citation type="journal article" date="2019" name="Genome Biol. Evol.">
        <title>Nanopore Sequencing Significantly Improves Genome Assembly of the Protozoan Parasite Trypanosoma cruzi.</title>
        <authorList>
            <person name="Diaz-Viraque F."/>
            <person name="Pita S."/>
            <person name="Greif G."/>
            <person name="de Souza R.C.M."/>
            <person name="Iraola G."/>
            <person name="Robello C."/>
        </authorList>
    </citation>
    <scope>NUCLEOTIDE SEQUENCE [LARGE SCALE GENOMIC DNA]</scope>
    <source>
        <strain evidence="9 10">Berenice</strain>
    </source>
</reference>
<dbReference type="Pfam" id="PF04511">
    <property type="entry name" value="DER1"/>
    <property type="match status" value="1"/>
</dbReference>
<gene>
    <name evidence="9" type="ORF">ECC02_010044</name>
</gene>
<protein>
    <recommendedName>
        <fullName evidence="7">Derlin</fullName>
    </recommendedName>
</protein>
<evidence type="ECO:0000256" key="2">
    <source>
        <dbReference type="ARBA" id="ARBA00008917"/>
    </source>
</evidence>
<dbReference type="GO" id="GO:0005789">
    <property type="term" value="C:endoplasmic reticulum membrane"/>
    <property type="evidence" value="ECO:0007669"/>
    <property type="project" value="UniProtKB-SubCell"/>
</dbReference>
<evidence type="ECO:0000256" key="5">
    <source>
        <dbReference type="ARBA" id="ARBA00022989"/>
    </source>
</evidence>
<evidence type="ECO:0000256" key="8">
    <source>
        <dbReference type="SAM" id="MobiDB-lite"/>
    </source>
</evidence>
<feature type="transmembrane region" description="Helical" evidence="7">
    <location>
        <begin position="163"/>
        <end position="187"/>
    </location>
</feature>
<dbReference type="VEuPathDB" id="TriTrypDB:ECC02_010044"/>
<keyword evidence="6 7" id="KW-0472">Membrane</keyword>
<evidence type="ECO:0000313" key="9">
    <source>
        <dbReference type="EMBL" id="KAF5217108.1"/>
    </source>
</evidence>
<keyword evidence="3 7" id="KW-0812">Transmembrane</keyword>
<evidence type="ECO:0000313" key="10">
    <source>
        <dbReference type="Proteomes" id="UP000583944"/>
    </source>
</evidence>
<evidence type="ECO:0000256" key="7">
    <source>
        <dbReference type="RuleBase" id="RU363059"/>
    </source>
</evidence>
<feature type="transmembrane region" description="Helical" evidence="7">
    <location>
        <begin position="277"/>
        <end position="297"/>
    </location>
</feature>
<organism evidence="9 10">
    <name type="scientific">Trypanosoma cruzi</name>
    <dbReference type="NCBI Taxonomy" id="5693"/>
    <lineage>
        <taxon>Eukaryota</taxon>
        <taxon>Discoba</taxon>
        <taxon>Euglenozoa</taxon>
        <taxon>Kinetoplastea</taxon>
        <taxon>Metakinetoplastina</taxon>
        <taxon>Trypanosomatida</taxon>
        <taxon>Trypanosomatidae</taxon>
        <taxon>Trypanosoma</taxon>
        <taxon>Schizotrypanum</taxon>
    </lineage>
</organism>
<proteinExistence type="inferred from homology"/>
<dbReference type="PANTHER" id="PTHR11009">
    <property type="entry name" value="DER1-LIKE PROTEIN, DERLIN"/>
    <property type="match status" value="1"/>
</dbReference>
<dbReference type="EMBL" id="JABDHM010000153">
    <property type="protein sequence ID" value="KAF5217108.1"/>
    <property type="molecule type" value="Genomic_DNA"/>
</dbReference>
<feature type="transmembrane region" description="Helical" evidence="7">
    <location>
        <begin position="207"/>
        <end position="240"/>
    </location>
</feature>
<accession>A0A7J6XTB9</accession>
<sequence length="363" mass="41327">MGTTCPSCRMRRGVGGEEKGADVNTPGEKRKKIGRGEIAVAHDCFSFCFFLSRFLSLLFDVHLVEKEGLNLNKRQEEKRRKKKKKSKRSFGLQKKRIKNIHTYRERERDDKMAQSFDGWLNSLGPFTRYTLIAVVLLTALASMQVVPLGYILLSSAAFKELQLWRLITAALFFGGFSFPWLISVAMFVSYLNYNETYDFNGKGGDFIWMGLFLILGNAMGAILLDMLVTSFSLLMSLCWVFCKRHPELRMNLYGFDFHANTFPWILLAFHLILGQSIVGDILGIVVGHVFFFCRDVLPKTHGMDPLRTPVWFQRYVMPNVGFSGVNTLYPAVHPQDARFSRQAQPPNAGQRHRWGAGNVLGSE</sequence>
<evidence type="ECO:0000256" key="6">
    <source>
        <dbReference type="ARBA" id="ARBA00023136"/>
    </source>
</evidence>
<comment type="function">
    <text evidence="7">May be involved in the degradation of misfolded endoplasmic reticulum (ER) luminal proteins.</text>
</comment>
<feature type="region of interest" description="Disordered" evidence="8">
    <location>
        <begin position="1"/>
        <end position="29"/>
    </location>
</feature>
<dbReference type="AlphaFoldDB" id="A0A7J6XTB9"/>
<comment type="caution">
    <text evidence="9">The sequence shown here is derived from an EMBL/GenBank/DDBJ whole genome shotgun (WGS) entry which is preliminary data.</text>
</comment>
<dbReference type="InterPro" id="IPR007599">
    <property type="entry name" value="DER1"/>
</dbReference>
<dbReference type="InterPro" id="IPR035952">
    <property type="entry name" value="Rhomboid-like_sf"/>
</dbReference>
<evidence type="ECO:0000256" key="4">
    <source>
        <dbReference type="ARBA" id="ARBA00022824"/>
    </source>
</evidence>
<feature type="transmembrane region" description="Helical" evidence="7">
    <location>
        <begin position="129"/>
        <end position="151"/>
    </location>
</feature>
<dbReference type="Proteomes" id="UP000583944">
    <property type="component" value="Unassembled WGS sequence"/>
</dbReference>
<evidence type="ECO:0000256" key="1">
    <source>
        <dbReference type="ARBA" id="ARBA00004477"/>
    </source>
</evidence>
<dbReference type="GO" id="GO:0006950">
    <property type="term" value="P:response to stress"/>
    <property type="evidence" value="ECO:0007669"/>
    <property type="project" value="UniProtKB-ARBA"/>
</dbReference>
<comment type="subcellular location">
    <subcellularLocation>
        <location evidence="1 7">Endoplasmic reticulum membrane</location>
        <topology evidence="1 7">Multi-pass membrane protein</topology>
    </subcellularLocation>
</comment>
<name>A0A7J6XTB9_TRYCR</name>
<keyword evidence="5 7" id="KW-1133">Transmembrane helix</keyword>